<evidence type="ECO:0000313" key="5">
    <source>
        <dbReference type="Proteomes" id="UP000238430"/>
    </source>
</evidence>
<keyword evidence="1" id="KW-0732">Signal</keyword>
<dbReference type="CDD" id="cd09618">
    <property type="entry name" value="CBM9_like_2"/>
    <property type="match status" value="1"/>
</dbReference>
<dbReference type="InterPro" id="IPR045670">
    <property type="entry name" value="DUF5916"/>
</dbReference>
<dbReference type="Gene3D" id="2.60.40.1190">
    <property type="match status" value="1"/>
</dbReference>
<organism evidence="4 5">
    <name type="scientific">Mesoflavibacter zeaxanthinifaciens subsp. sabulilitoris</name>
    <dbReference type="NCBI Taxonomy" id="1520893"/>
    <lineage>
        <taxon>Bacteria</taxon>
        <taxon>Pseudomonadati</taxon>
        <taxon>Bacteroidota</taxon>
        <taxon>Flavobacteriia</taxon>
        <taxon>Flavobacteriales</taxon>
        <taxon>Flavobacteriaceae</taxon>
        <taxon>Mesoflavibacter</taxon>
    </lineage>
</organism>
<dbReference type="Pfam" id="PF19313">
    <property type="entry name" value="DUF5916"/>
    <property type="match status" value="1"/>
</dbReference>
<accession>A0A2T1NGP0</accession>
<dbReference type="OrthoDB" id="9786766at2"/>
<feature type="signal peptide" evidence="1">
    <location>
        <begin position="1"/>
        <end position="19"/>
    </location>
</feature>
<proteinExistence type="predicted"/>
<sequence>MKILFKALFFIFISCQLQAQDKKTYQIKRTDIAPKIDGILDDKAWNDAQIATNFTEFRPDLGDLPSKEKRTEVKMTYDDSGIYIAAYCYDNPEDIMTQFTQRDNFGQSDFFAIIFNPNNDAQNNTNFFVFSSGTQADAVESPNNGEDLGWNAVWESSVKMQNDGWIVEVKIPYRALRFTQQENPTWGIQFHRHYRKTREQMTWNPLDPTKGNNGLYHAELKGLKNITPPTRLSFFPYASGLTSSFDGETETELAAGMDVKYGITENITLDATLIPDFSQAGFDNVILNLGPFEQQFSERRQFFTEGIDLFSKGNLFYSRRIGDAPSGFPILDEDEDIVEYPEKVQLLNAVKISGRTKNGLGIGFFNAITEKTYVDIKKTEVLNPNSEAEEIRKSNRRAIVEPLANYNIMVLDQQFNKNSSVTLINTNVTRDGDFRDANVTGFLTNLVNKKNTYGVYANGKMSTFNDVSNKQNGYAVEAGIGKISGKYRVSLDYNYADVNFDPNDLGIQFRNNYSNYSFDASYRIFEPTKHLNNMYLGTWFNYNMLATPSVYTGKNTGFNFNATNKKLHSFGINGNWNIGEQHDYFEPRNGFNSFFTTKNYAQANMWISSNYNNFFAIDANFGYGRFFDKERDNFNNYWFGINPRFKFNDKFLLLLGFDYDDYTADRGYVNGQQIYDRIIFGQRDRKQITSNISGSYNFNSFNALTLSFRNYVSSVTYDSQMYVLQNNGSLVQSEVYTKDNISYNPNFNPDINFNTWNLDLSYTWQFAPGSQLTALYRNQIFNQSSNSEASYFDTLDDLFKQKQRNTVSLRMVYFIDYNDLKKVFTKKSNLI</sequence>
<dbReference type="EMBL" id="PXOT01000020">
    <property type="protein sequence ID" value="PSG92038.1"/>
    <property type="molecule type" value="Genomic_DNA"/>
</dbReference>
<evidence type="ECO:0000259" key="2">
    <source>
        <dbReference type="Pfam" id="PF06452"/>
    </source>
</evidence>
<name>A0A2T1NGP0_9FLAO</name>
<evidence type="ECO:0000313" key="4">
    <source>
        <dbReference type="EMBL" id="PSG92038.1"/>
    </source>
</evidence>
<dbReference type="GO" id="GO:0004553">
    <property type="term" value="F:hydrolase activity, hydrolyzing O-glycosyl compounds"/>
    <property type="evidence" value="ECO:0007669"/>
    <property type="project" value="InterPro"/>
</dbReference>
<dbReference type="Proteomes" id="UP000238430">
    <property type="component" value="Unassembled WGS sequence"/>
</dbReference>
<feature type="domain" description="DUF5916" evidence="3">
    <location>
        <begin position="228"/>
        <end position="824"/>
    </location>
</feature>
<reference evidence="4 5" key="1">
    <citation type="submission" date="2018-03" db="EMBL/GenBank/DDBJ databases">
        <title>Mesoflavibacter sp. HG37 and Mesoflavibacter sp. HG96 sp.nov., two marine bacteria isolated from seawater of Western Pacific Ocean.</title>
        <authorList>
            <person name="Cheng H."/>
            <person name="Wu Y.-H."/>
            <person name="Guo L.-L."/>
            <person name="Xu X.-W."/>
        </authorList>
    </citation>
    <scope>NUCLEOTIDE SEQUENCE [LARGE SCALE GENOMIC DNA]</scope>
    <source>
        <strain evidence="4 5">KCTC 42117</strain>
    </source>
</reference>
<dbReference type="SUPFAM" id="SSF49344">
    <property type="entry name" value="CBD9-like"/>
    <property type="match status" value="1"/>
</dbReference>
<protein>
    <submittedName>
        <fullName evidence="4">Protein with DOMON-like ligand-binding domain protein</fullName>
    </submittedName>
</protein>
<gene>
    <name evidence="4" type="ORF">C7H61_05525</name>
</gene>
<feature type="chain" id="PRO_5015706028" evidence="1">
    <location>
        <begin position="20"/>
        <end position="831"/>
    </location>
</feature>
<feature type="domain" description="Carbohydrate-binding" evidence="2">
    <location>
        <begin position="36"/>
        <end position="194"/>
    </location>
</feature>
<dbReference type="AlphaFoldDB" id="A0A2T1NGP0"/>
<dbReference type="Pfam" id="PF06452">
    <property type="entry name" value="CBM9_1"/>
    <property type="match status" value="1"/>
</dbReference>
<dbReference type="GO" id="GO:0030246">
    <property type="term" value="F:carbohydrate binding"/>
    <property type="evidence" value="ECO:0007669"/>
    <property type="project" value="InterPro"/>
</dbReference>
<dbReference type="RefSeq" id="WP_106677867.1">
    <property type="nucleotide sequence ID" value="NZ_JACHWV010000001.1"/>
</dbReference>
<evidence type="ECO:0000259" key="3">
    <source>
        <dbReference type="Pfam" id="PF19313"/>
    </source>
</evidence>
<comment type="caution">
    <text evidence="4">The sequence shown here is derived from an EMBL/GenBank/DDBJ whole genome shotgun (WGS) entry which is preliminary data.</text>
</comment>
<dbReference type="InterPro" id="IPR010502">
    <property type="entry name" value="Carb-bd_dom_fam9"/>
</dbReference>
<dbReference type="GO" id="GO:0016052">
    <property type="term" value="P:carbohydrate catabolic process"/>
    <property type="evidence" value="ECO:0007669"/>
    <property type="project" value="InterPro"/>
</dbReference>
<evidence type="ECO:0000256" key="1">
    <source>
        <dbReference type="SAM" id="SignalP"/>
    </source>
</evidence>
<keyword evidence="5" id="KW-1185">Reference proteome</keyword>